<name>A0A3B0YWP5_9ZZZZ</name>
<dbReference type="Gene3D" id="3.40.190.10">
    <property type="entry name" value="Periplasmic binding protein-like II"/>
    <property type="match status" value="2"/>
</dbReference>
<dbReference type="Pfam" id="PF12974">
    <property type="entry name" value="Phosphonate-bd"/>
    <property type="match status" value="1"/>
</dbReference>
<protein>
    <recommendedName>
        <fullName evidence="2">ABC transporter, substrate-binding protein (Cluster 12, methionine/phosphonates)</fullName>
    </recommendedName>
</protein>
<gene>
    <name evidence="1" type="ORF">MNBD_GAMMA14-1240</name>
</gene>
<dbReference type="EMBL" id="UOFM01000353">
    <property type="protein sequence ID" value="VAW80333.1"/>
    <property type="molecule type" value="Genomic_DNA"/>
</dbReference>
<dbReference type="PANTHER" id="PTHR35841">
    <property type="entry name" value="PHOSPHONATES-BINDING PERIPLASMIC PROTEIN"/>
    <property type="match status" value="1"/>
</dbReference>
<proteinExistence type="predicted"/>
<evidence type="ECO:0008006" key="2">
    <source>
        <dbReference type="Google" id="ProtNLM"/>
    </source>
</evidence>
<dbReference type="AlphaFoldDB" id="A0A3B0YWP5"/>
<organism evidence="1">
    <name type="scientific">hydrothermal vent metagenome</name>
    <dbReference type="NCBI Taxonomy" id="652676"/>
    <lineage>
        <taxon>unclassified sequences</taxon>
        <taxon>metagenomes</taxon>
        <taxon>ecological metagenomes</taxon>
    </lineage>
</organism>
<dbReference type="SUPFAM" id="SSF53850">
    <property type="entry name" value="Periplasmic binding protein-like II"/>
    <property type="match status" value="1"/>
</dbReference>
<evidence type="ECO:0000313" key="1">
    <source>
        <dbReference type="EMBL" id="VAW80333.1"/>
    </source>
</evidence>
<dbReference type="PANTHER" id="PTHR35841:SF1">
    <property type="entry name" value="PHOSPHONATES-BINDING PERIPLASMIC PROTEIN"/>
    <property type="match status" value="1"/>
</dbReference>
<accession>A0A3B0YWP5</accession>
<reference evidence="1" key="1">
    <citation type="submission" date="2018-06" db="EMBL/GenBank/DDBJ databases">
        <authorList>
            <person name="Zhirakovskaya E."/>
        </authorList>
    </citation>
    <scope>NUCLEOTIDE SEQUENCE</scope>
</reference>
<sequence length="276" mass="30839">MVSLGTYAETDINSDQAHPFVITGVVVNSGASKMIDRFVTYLSQESGYPMRPVFVSTYSELSSLLREHPYAVGWTCGAPFVEDNARDGQQLLGIPLLNGKPLYDSLVIRARGRTELFLADFADQVFAYSDQRSNSSLLVPSYSLAQQGTDIRKHFRLLLHAGNHEHSIIALLNGMADVAAIDEYVWIEYVKKHPRAGELLEVIERIGPYPFTPLVAGRSVSPATVDRLRASLIGMQNSSRGKKFLEEFGFDGFVEEPVGFYQPIRDMMEMLNWPLD</sequence>